<comment type="caution">
    <text evidence="3">The sequence shown here is derived from an EMBL/GenBank/DDBJ whole genome shotgun (WGS) entry which is preliminary data.</text>
</comment>
<accession>A0A2T0A5A5</accession>
<dbReference type="PANTHER" id="PTHR13166:SF7">
    <property type="entry name" value="LYR MOTIF-CONTAINING PROTEIN 4"/>
    <property type="match status" value="1"/>
</dbReference>
<dbReference type="Proteomes" id="UP000239560">
    <property type="component" value="Unassembled WGS sequence"/>
</dbReference>
<gene>
    <name evidence="3" type="ORF">AAT19DRAFT_15903</name>
</gene>
<dbReference type="GO" id="GO:0016226">
    <property type="term" value="P:iron-sulfur cluster assembly"/>
    <property type="evidence" value="ECO:0007669"/>
    <property type="project" value="TreeGrafter"/>
</dbReference>
<evidence type="ECO:0000313" key="3">
    <source>
        <dbReference type="EMBL" id="PRQ73150.1"/>
    </source>
</evidence>
<dbReference type="AlphaFoldDB" id="A0A2T0A5A5"/>
<dbReference type="Pfam" id="PF05347">
    <property type="entry name" value="Complex1_LYR"/>
    <property type="match status" value="1"/>
</dbReference>
<protein>
    <recommendedName>
        <fullName evidence="2">Complex 1 LYR protein domain-containing protein</fullName>
    </recommendedName>
</protein>
<evidence type="ECO:0000256" key="1">
    <source>
        <dbReference type="SAM" id="MobiDB-lite"/>
    </source>
</evidence>
<dbReference type="InterPro" id="IPR051522">
    <property type="entry name" value="ISC_assembly_LYR"/>
</dbReference>
<feature type="compositionally biased region" description="Low complexity" evidence="1">
    <location>
        <begin position="73"/>
        <end position="105"/>
    </location>
</feature>
<reference evidence="3 4" key="1">
    <citation type="journal article" date="2018" name="Elife">
        <title>Functional genomics of lipid metabolism in the oleaginous yeast Rhodosporidium toruloides.</title>
        <authorList>
            <person name="Coradetti S.T."/>
            <person name="Pinel D."/>
            <person name="Geiselman G."/>
            <person name="Ito M."/>
            <person name="Mondo S."/>
            <person name="Reilly M.C."/>
            <person name="Cheng Y.F."/>
            <person name="Bauer S."/>
            <person name="Grigoriev I."/>
            <person name="Gladden J.M."/>
            <person name="Simmons B.A."/>
            <person name="Brem R."/>
            <person name="Arkin A.P."/>
            <person name="Skerker J.M."/>
        </authorList>
    </citation>
    <scope>NUCLEOTIDE SEQUENCE [LARGE SCALE GENOMIC DNA]</scope>
    <source>
        <strain evidence="3 4">NBRC 0880</strain>
    </source>
</reference>
<dbReference type="OrthoDB" id="275715at2759"/>
<dbReference type="GO" id="GO:1990221">
    <property type="term" value="C:L-cysteine desulfurase complex"/>
    <property type="evidence" value="ECO:0007669"/>
    <property type="project" value="TreeGrafter"/>
</dbReference>
<sequence length="211" mass="22634">MVKPHTQALANLPRQLRVSPLTPITRTHLLALYKEELRVAHSFASYNFKQYFLRRTRNKFRTELPALLDASYASPASAPSSSSTSSSTPAAPEASTSSTPASSSAEGAGRTPEERLRDWYTESLGELAVMARAAIVNKMYEAPKLVVEGRGKVMAVGGGGAGVEARCVPVLSPRRRFPLLLARSLAHACRSRSYGGGGQPVDPANPRLGTN</sequence>
<feature type="region of interest" description="Disordered" evidence="1">
    <location>
        <begin position="73"/>
        <end position="116"/>
    </location>
</feature>
<evidence type="ECO:0000313" key="4">
    <source>
        <dbReference type="Proteomes" id="UP000239560"/>
    </source>
</evidence>
<name>A0A2T0A5A5_RHOTO</name>
<dbReference type="EMBL" id="LCTV02000008">
    <property type="protein sequence ID" value="PRQ73150.1"/>
    <property type="molecule type" value="Genomic_DNA"/>
</dbReference>
<dbReference type="PANTHER" id="PTHR13166">
    <property type="entry name" value="PROTEIN C6ORF149"/>
    <property type="match status" value="1"/>
</dbReference>
<feature type="region of interest" description="Disordered" evidence="1">
    <location>
        <begin position="190"/>
        <end position="211"/>
    </location>
</feature>
<evidence type="ECO:0000259" key="2">
    <source>
        <dbReference type="Pfam" id="PF05347"/>
    </source>
</evidence>
<dbReference type="InterPro" id="IPR008011">
    <property type="entry name" value="Complex1_LYR_dom"/>
</dbReference>
<organism evidence="3 4">
    <name type="scientific">Rhodotorula toruloides</name>
    <name type="common">Yeast</name>
    <name type="synonym">Rhodosporidium toruloides</name>
    <dbReference type="NCBI Taxonomy" id="5286"/>
    <lineage>
        <taxon>Eukaryota</taxon>
        <taxon>Fungi</taxon>
        <taxon>Dikarya</taxon>
        <taxon>Basidiomycota</taxon>
        <taxon>Pucciniomycotina</taxon>
        <taxon>Microbotryomycetes</taxon>
        <taxon>Sporidiobolales</taxon>
        <taxon>Sporidiobolaceae</taxon>
        <taxon>Rhodotorula</taxon>
    </lineage>
</organism>
<dbReference type="GO" id="GO:0005739">
    <property type="term" value="C:mitochondrion"/>
    <property type="evidence" value="ECO:0007669"/>
    <property type="project" value="TreeGrafter"/>
</dbReference>
<proteinExistence type="predicted"/>
<feature type="domain" description="Complex 1 LYR protein" evidence="2">
    <location>
        <begin position="30"/>
        <end position="61"/>
    </location>
</feature>